<feature type="compositionally biased region" description="Low complexity" evidence="8">
    <location>
        <begin position="329"/>
        <end position="348"/>
    </location>
</feature>
<evidence type="ECO:0000256" key="3">
    <source>
        <dbReference type="ARBA" id="ARBA00022741"/>
    </source>
</evidence>
<evidence type="ECO:0000256" key="2">
    <source>
        <dbReference type="ARBA" id="ARBA00022679"/>
    </source>
</evidence>
<evidence type="ECO:0000256" key="1">
    <source>
        <dbReference type="ARBA" id="ARBA00022527"/>
    </source>
</evidence>
<keyword evidence="4 10" id="KW-0418">Kinase</keyword>
<dbReference type="EMBL" id="GBHO01027726">
    <property type="protein sequence ID" value="JAG15878.1"/>
    <property type="molecule type" value="Transcribed_RNA"/>
</dbReference>
<feature type="region of interest" description="Disordered" evidence="8">
    <location>
        <begin position="321"/>
        <end position="380"/>
    </location>
</feature>
<dbReference type="Gene3D" id="1.10.510.10">
    <property type="entry name" value="Transferase(Phosphotransferase) domain 1"/>
    <property type="match status" value="1"/>
</dbReference>
<feature type="region of interest" description="Disordered" evidence="8">
    <location>
        <begin position="1"/>
        <end position="25"/>
    </location>
</feature>
<dbReference type="PROSITE" id="PS50011">
    <property type="entry name" value="PROTEIN_KINASE_DOM"/>
    <property type="match status" value="1"/>
</dbReference>
<sequence length="414" mass="46281">MSTSGTTGKTKEKKEKSGNNGTAADNLTRSDIQILSSRGYSLAQVVGEGSYAKVYQCRKSEGSNSLYLACKVIDSQKAPVNFVKKFLTREIDILTRIQHPHIIHLFSMLHKGSRYFIFMRLAEKGDLLEFILKKNHIGEGRARTWSTQLGLALEYLHTMGIVHRDIKTENILITAAYNAKLSDFGFARNIYENGMEVLCQTHCGSMPYTAPEVLRGKKYDARKSDMWSLGVVTYVMLNKRLPFNGSGNQEAMIQRQLEKKVHFENKDTSPQYRVVVMALLEPDVVKRFNATAFLNSTWVRMDERLTVRSKHEKEAFSRALGHREKILGSQSTPNTAPTSPSVSTSTSAPKRESGGGSSSTTDPLAVIRQEQPSSYSSVLRDIGAVQEQDFNLTMRGLSKKKEAVTSKTATRHAK</sequence>
<dbReference type="PROSITE" id="PS00107">
    <property type="entry name" value="PROTEIN_KINASE_ATP"/>
    <property type="match status" value="1"/>
</dbReference>
<keyword evidence="5 6" id="KW-0067">ATP-binding</keyword>
<evidence type="ECO:0000256" key="5">
    <source>
        <dbReference type="ARBA" id="ARBA00022840"/>
    </source>
</evidence>
<evidence type="ECO:0000256" key="7">
    <source>
        <dbReference type="RuleBase" id="RU000304"/>
    </source>
</evidence>
<gene>
    <name evidence="10" type="primary">Tssk1b_3</name>
    <name evidence="10" type="ORF">CM83_12825</name>
</gene>
<dbReference type="InterPro" id="IPR017441">
    <property type="entry name" value="Protein_kinase_ATP_BS"/>
</dbReference>
<reference evidence="11" key="3">
    <citation type="submission" date="2014-09" db="EMBL/GenBank/DDBJ databases">
        <authorList>
            <person name="Magalhaes I.L.F."/>
            <person name="Oliveira U."/>
            <person name="Santos F.R."/>
            <person name="Vidigal T.H.D.A."/>
            <person name="Brescovit A.D."/>
            <person name="Santos A.J."/>
        </authorList>
    </citation>
    <scope>NUCLEOTIDE SEQUENCE</scope>
</reference>
<dbReference type="SUPFAM" id="SSF56112">
    <property type="entry name" value="Protein kinase-like (PK-like)"/>
    <property type="match status" value="1"/>
</dbReference>
<evidence type="ECO:0000256" key="6">
    <source>
        <dbReference type="PROSITE-ProRule" id="PRU10141"/>
    </source>
</evidence>
<name>A0A0A9XAM6_LYGHE</name>
<dbReference type="InterPro" id="IPR008271">
    <property type="entry name" value="Ser/Thr_kinase_AS"/>
</dbReference>
<accession>A0A0A9XAM6</accession>
<evidence type="ECO:0000313" key="10">
    <source>
        <dbReference type="EMBL" id="JAG15878.1"/>
    </source>
</evidence>
<dbReference type="FunFam" id="1.10.510.10:FF:000571">
    <property type="entry name" value="Maternal embryonic leucine zipper kinase"/>
    <property type="match status" value="1"/>
</dbReference>
<keyword evidence="1 7" id="KW-0723">Serine/threonine-protein kinase</keyword>
<evidence type="ECO:0000256" key="8">
    <source>
        <dbReference type="SAM" id="MobiDB-lite"/>
    </source>
</evidence>
<dbReference type="Pfam" id="PF00069">
    <property type="entry name" value="Pkinase"/>
    <property type="match status" value="1"/>
</dbReference>
<dbReference type="InterPro" id="IPR000719">
    <property type="entry name" value="Prot_kinase_dom"/>
</dbReference>
<dbReference type="GO" id="GO:0000226">
    <property type="term" value="P:microtubule cytoskeleton organization"/>
    <property type="evidence" value="ECO:0007669"/>
    <property type="project" value="TreeGrafter"/>
</dbReference>
<dbReference type="PANTHER" id="PTHR24346">
    <property type="entry name" value="MAP/MICROTUBULE AFFINITY-REGULATING KINASE"/>
    <property type="match status" value="1"/>
</dbReference>
<dbReference type="AlphaFoldDB" id="A0A0A9XAM6"/>
<dbReference type="GO" id="GO:0005737">
    <property type="term" value="C:cytoplasm"/>
    <property type="evidence" value="ECO:0007669"/>
    <property type="project" value="TreeGrafter"/>
</dbReference>
<proteinExistence type="inferred from homology"/>
<evidence type="ECO:0000313" key="11">
    <source>
        <dbReference type="EMBL" id="JAG58055.1"/>
    </source>
</evidence>
<reference evidence="10" key="2">
    <citation type="submission" date="2014-07" db="EMBL/GenBank/DDBJ databases">
        <authorList>
            <person name="Hull J."/>
        </authorList>
    </citation>
    <scope>NUCLEOTIDE SEQUENCE</scope>
</reference>
<protein>
    <submittedName>
        <fullName evidence="10">Testis-specific serine/threonine-protein kinase 1</fullName>
    </submittedName>
</protein>
<organism evidence="10">
    <name type="scientific">Lygus hesperus</name>
    <name type="common">Western plant bug</name>
    <dbReference type="NCBI Taxonomy" id="30085"/>
    <lineage>
        <taxon>Eukaryota</taxon>
        <taxon>Metazoa</taxon>
        <taxon>Ecdysozoa</taxon>
        <taxon>Arthropoda</taxon>
        <taxon>Hexapoda</taxon>
        <taxon>Insecta</taxon>
        <taxon>Pterygota</taxon>
        <taxon>Neoptera</taxon>
        <taxon>Paraneoptera</taxon>
        <taxon>Hemiptera</taxon>
        <taxon>Heteroptera</taxon>
        <taxon>Panheteroptera</taxon>
        <taxon>Cimicomorpha</taxon>
        <taxon>Miridae</taxon>
        <taxon>Mirini</taxon>
        <taxon>Lygus</taxon>
    </lineage>
</organism>
<dbReference type="PANTHER" id="PTHR24346:SF82">
    <property type="entry name" value="KP78A-RELATED"/>
    <property type="match status" value="1"/>
</dbReference>
<comment type="similarity">
    <text evidence="7">Belongs to the protein kinase superfamily.</text>
</comment>
<feature type="binding site" evidence="6">
    <location>
        <position position="71"/>
    </location>
    <ligand>
        <name>ATP</name>
        <dbReference type="ChEBI" id="CHEBI:30616"/>
    </ligand>
</feature>
<dbReference type="PROSITE" id="PS00108">
    <property type="entry name" value="PROTEIN_KINASE_ST"/>
    <property type="match status" value="1"/>
</dbReference>
<dbReference type="EMBL" id="GBRD01007766">
    <property type="protein sequence ID" value="JAG58055.1"/>
    <property type="molecule type" value="Transcribed_RNA"/>
</dbReference>
<evidence type="ECO:0000259" key="9">
    <source>
        <dbReference type="PROSITE" id="PS50011"/>
    </source>
</evidence>
<dbReference type="InterPro" id="IPR011009">
    <property type="entry name" value="Kinase-like_dom_sf"/>
</dbReference>
<dbReference type="SMART" id="SM00220">
    <property type="entry name" value="S_TKc"/>
    <property type="match status" value="1"/>
</dbReference>
<dbReference type="GO" id="GO:0035556">
    <property type="term" value="P:intracellular signal transduction"/>
    <property type="evidence" value="ECO:0007669"/>
    <property type="project" value="TreeGrafter"/>
</dbReference>
<keyword evidence="3 6" id="KW-0547">Nucleotide-binding</keyword>
<reference evidence="10" key="1">
    <citation type="journal article" date="2014" name="PLoS ONE">
        <title>Transcriptome-Based Identification of ABC Transporters in the Western Tarnished Plant Bug Lygus hesperus.</title>
        <authorList>
            <person name="Hull J.J."/>
            <person name="Chaney K."/>
            <person name="Geib S.M."/>
            <person name="Fabrick J.A."/>
            <person name="Brent C.S."/>
            <person name="Walsh D."/>
            <person name="Lavine L.C."/>
        </authorList>
    </citation>
    <scope>NUCLEOTIDE SEQUENCE</scope>
</reference>
<keyword evidence="2" id="KW-0808">Transferase</keyword>
<feature type="domain" description="Protein kinase" evidence="9">
    <location>
        <begin position="40"/>
        <end position="299"/>
    </location>
</feature>
<evidence type="ECO:0000256" key="4">
    <source>
        <dbReference type="ARBA" id="ARBA00022777"/>
    </source>
</evidence>
<dbReference type="GO" id="GO:0005524">
    <property type="term" value="F:ATP binding"/>
    <property type="evidence" value="ECO:0007669"/>
    <property type="project" value="UniProtKB-UniRule"/>
</dbReference>
<dbReference type="GO" id="GO:0050321">
    <property type="term" value="F:tau-protein kinase activity"/>
    <property type="evidence" value="ECO:0007669"/>
    <property type="project" value="TreeGrafter"/>
</dbReference>